<feature type="domain" description="RACo-like middle region" evidence="2">
    <location>
        <begin position="112"/>
        <end position="257"/>
    </location>
</feature>
<dbReference type="InterPro" id="IPR012675">
    <property type="entry name" value="Beta-grasp_dom_sf"/>
</dbReference>
<dbReference type="InterPro" id="IPR027980">
    <property type="entry name" value="RACo_C"/>
</dbReference>
<dbReference type="Proteomes" id="UP000461162">
    <property type="component" value="Unassembled WGS sequence"/>
</dbReference>
<feature type="domain" description="RACo C-terminal" evidence="1">
    <location>
        <begin position="267"/>
        <end position="516"/>
    </location>
</feature>
<dbReference type="InterPro" id="IPR042259">
    <property type="entry name" value="Raco-like_middle_sf"/>
</dbReference>
<accession>A0A7K1KJH7</accession>
<dbReference type="InterPro" id="IPR052911">
    <property type="entry name" value="Corrinoid_activation_enz"/>
</dbReference>
<dbReference type="Gene3D" id="3.10.20.30">
    <property type="match status" value="1"/>
</dbReference>
<organism evidence="3 4">
    <name type="scientific">Pseudodesulfovibrio alkaliphilus</name>
    <dbReference type="NCBI Taxonomy" id="2661613"/>
    <lineage>
        <taxon>Bacteria</taxon>
        <taxon>Pseudomonadati</taxon>
        <taxon>Thermodesulfobacteriota</taxon>
        <taxon>Desulfovibrionia</taxon>
        <taxon>Desulfovibrionales</taxon>
        <taxon>Desulfovibrionaceae</taxon>
    </lineage>
</organism>
<dbReference type="Pfam" id="PF17651">
    <property type="entry name" value="Raco_middle"/>
    <property type="match status" value="1"/>
</dbReference>
<dbReference type="AlphaFoldDB" id="A0A7K1KJH7"/>
<dbReference type="InterPro" id="IPR041414">
    <property type="entry name" value="Raco-like_middle"/>
</dbReference>
<protein>
    <submittedName>
        <fullName evidence="3">DUF4445 domain-containing protein</fullName>
    </submittedName>
</protein>
<sequence length="517" mass="53378">MSILIHTADGGCLNLEPRPEESLARTIVLSRLWHGVPLCSGLGKCGLCRVRFLSPAPAHTPEEARKLGPEALAQGWRLACLHPSEPCEVEVPAPVRSARAVRDLSPARGDFSLAVDLGTTSLHWAVLIDGKPVTMGQELNPQAGLGSEVMSRLAVAATAEGRLALRTLILDRLTDIAATAARDTGGSCLALAVSGNPAMTYILLGIPPDGLAAAPYALSYAGGDEQPLGAGLPPANIPPLLAPFVGADISAGLVAIEYDGAARYPFLLADMGTNGEFVLALSPKRRLVASVPLGPALEGVGLSFGRTAGPSTITGFRLTPQGLAPVRFEGDAAQGPPTAMTGTGYLSLAAILLRQGVLDRAGHFGPGSTPLAARLAARLTTLEGEPALALDDGLFLPASDLEEILKVKAAFNLAMSALLTEAGLSPSGLAAVHIAGALGEHVSLDDLETLGFLPPGLGARTIKAGNTSLKGTAKLVTDSRALAFARTLPDTITALDLTADPAFGDRFMQRMRFTHVD</sequence>
<dbReference type="PANTHER" id="PTHR42895:SF2">
    <property type="entry name" value="IRON-SULFUR CLUSTER PROTEIN"/>
    <property type="match status" value="1"/>
</dbReference>
<evidence type="ECO:0000259" key="2">
    <source>
        <dbReference type="Pfam" id="PF17651"/>
    </source>
</evidence>
<dbReference type="InterPro" id="IPR036010">
    <property type="entry name" value="2Fe-2S_ferredoxin-like_sf"/>
</dbReference>
<dbReference type="EMBL" id="WODC01000001">
    <property type="protein sequence ID" value="MUM76224.1"/>
    <property type="molecule type" value="Genomic_DNA"/>
</dbReference>
<name>A0A7K1KJH7_9BACT</name>
<evidence type="ECO:0000313" key="3">
    <source>
        <dbReference type="EMBL" id="MUM76224.1"/>
    </source>
</evidence>
<reference evidence="3 4" key="1">
    <citation type="submission" date="2019-11" db="EMBL/GenBank/DDBJ databases">
        <title>Pseudodesulfovibrio alkaliphilus, sp. nov., an alkaliphilic sulfate-reducing bacteria from mud volcano of Taman peninsula, Russia.</title>
        <authorList>
            <person name="Frolova A."/>
            <person name="Merkel A.Y."/>
            <person name="Slobodkin A.I."/>
        </authorList>
    </citation>
    <scope>NUCLEOTIDE SEQUENCE [LARGE SCALE GENOMIC DNA]</scope>
    <source>
        <strain evidence="3 4">F-1</strain>
    </source>
</reference>
<keyword evidence="4" id="KW-1185">Reference proteome</keyword>
<dbReference type="PANTHER" id="PTHR42895">
    <property type="entry name" value="IRON-SULFUR CLUSTER-BINDING PROTEIN-RELATED"/>
    <property type="match status" value="1"/>
</dbReference>
<dbReference type="Gene3D" id="3.30.420.480">
    <property type="entry name" value="Domain of unknown function (DUF4445)"/>
    <property type="match status" value="1"/>
</dbReference>
<dbReference type="SUPFAM" id="SSF54292">
    <property type="entry name" value="2Fe-2S ferredoxin-like"/>
    <property type="match status" value="1"/>
</dbReference>
<evidence type="ECO:0000259" key="1">
    <source>
        <dbReference type="Pfam" id="PF14574"/>
    </source>
</evidence>
<dbReference type="RefSeq" id="WP_367613909.1">
    <property type="nucleotide sequence ID" value="NZ_WODC01000001.1"/>
</dbReference>
<comment type="caution">
    <text evidence="3">The sequence shown here is derived from an EMBL/GenBank/DDBJ whole genome shotgun (WGS) entry which is preliminary data.</text>
</comment>
<evidence type="ECO:0000313" key="4">
    <source>
        <dbReference type="Proteomes" id="UP000461162"/>
    </source>
</evidence>
<dbReference type="GO" id="GO:0051536">
    <property type="term" value="F:iron-sulfur cluster binding"/>
    <property type="evidence" value="ECO:0007669"/>
    <property type="project" value="InterPro"/>
</dbReference>
<proteinExistence type="predicted"/>
<gene>
    <name evidence="3" type="ORF">GKC30_01100</name>
</gene>
<dbReference type="CDD" id="cd00207">
    <property type="entry name" value="fer2"/>
    <property type="match status" value="1"/>
</dbReference>
<dbReference type="InterPro" id="IPR001041">
    <property type="entry name" value="2Fe-2S_ferredoxin-type"/>
</dbReference>
<dbReference type="Pfam" id="PF14574">
    <property type="entry name" value="RACo_C_ter"/>
    <property type="match status" value="1"/>
</dbReference>